<feature type="repeat" description="TPR" evidence="1">
    <location>
        <begin position="32"/>
        <end position="65"/>
    </location>
</feature>
<dbReference type="Pfam" id="PF13181">
    <property type="entry name" value="TPR_8"/>
    <property type="match status" value="2"/>
</dbReference>
<dbReference type="SUPFAM" id="SSF48452">
    <property type="entry name" value="TPR-like"/>
    <property type="match status" value="4"/>
</dbReference>
<name>A0A5S9F4A0_UABAM</name>
<dbReference type="InterPro" id="IPR019734">
    <property type="entry name" value="TPR_rpt"/>
</dbReference>
<dbReference type="InterPro" id="IPR006597">
    <property type="entry name" value="Sel1-like"/>
</dbReference>
<proteinExistence type="predicted"/>
<feature type="repeat" description="TPR" evidence="1">
    <location>
        <begin position="898"/>
        <end position="931"/>
    </location>
</feature>
<dbReference type="SUPFAM" id="SSF81901">
    <property type="entry name" value="HCP-like"/>
    <property type="match status" value="1"/>
</dbReference>
<keyword evidence="1" id="KW-0802">TPR repeat</keyword>
<dbReference type="AlphaFoldDB" id="A0A5S9F4A0"/>
<feature type="repeat" description="TPR" evidence="1">
    <location>
        <begin position="793"/>
        <end position="826"/>
    </location>
</feature>
<dbReference type="RefSeq" id="WP_151969201.1">
    <property type="nucleotide sequence ID" value="NZ_AP019860.1"/>
</dbReference>
<accession>A0A5S9F4A0</accession>
<dbReference type="PANTHER" id="PTHR12558:SF13">
    <property type="entry name" value="CELL DIVISION CYCLE PROTEIN 27 HOMOLOG"/>
    <property type="match status" value="1"/>
</dbReference>
<dbReference type="Pfam" id="PF13174">
    <property type="entry name" value="TPR_6"/>
    <property type="match status" value="2"/>
</dbReference>
<keyword evidence="3" id="KW-0449">Lipoprotein</keyword>
<gene>
    <name evidence="3" type="ORF">UABAM_03444</name>
</gene>
<evidence type="ECO:0000256" key="1">
    <source>
        <dbReference type="PROSITE-ProRule" id="PRU00339"/>
    </source>
</evidence>
<dbReference type="InterPro" id="IPR011990">
    <property type="entry name" value="TPR-like_helical_dom_sf"/>
</dbReference>
<dbReference type="SMART" id="SM00028">
    <property type="entry name" value="TPR"/>
    <property type="match status" value="15"/>
</dbReference>
<keyword evidence="4" id="KW-1185">Reference proteome</keyword>
<reference evidence="3 4" key="1">
    <citation type="submission" date="2019-08" db="EMBL/GenBank/DDBJ databases">
        <title>Complete genome sequence of Candidatus Uab amorphum.</title>
        <authorList>
            <person name="Shiratori T."/>
            <person name="Suzuki S."/>
            <person name="Kakizawa Y."/>
            <person name="Ishida K."/>
        </authorList>
    </citation>
    <scope>NUCLEOTIDE SEQUENCE [LARGE SCALE GENOMIC DNA]</scope>
    <source>
        <strain evidence="3 4">SRT547</strain>
    </source>
</reference>
<feature type="repeat" description="TPR" evidence="1">
    <location>
        <begin position="827"/>
        <end position="860"/>
    </location>
</feature>
<evidence type="ECO:0000256" key="2">
    <source>
        <dbReference type="SAM" id="Phobius"/>
    </source>
</evidence>
<dbReference type="PROSITE" id="PS50005">
    <property type="entry name" value="TPR"/>
    <property type="match status" value="6"/>
</dbReference>
<dbReference type="OrthoDB" id="9766710at2"/>
<dbReference type="Pfam" id="PF01535">
    <property type="entry name" value="PPR"/>
    <property type="match status" value="1"/>
</dbReference>
<evidence type="ECO:0000313" key="3">
    <source>
        <dbReference type="EMBL" id="BBM85081.1"/>
    </source>
</evidence>
<dbReference type="PANTHER" id="PTHR12558">
    <property type="entry name" value="CELL DIVISION CYCLE 16,23,27"/>
    <property type="match status" value="1"/>
</dbReference>
<feature type="transmembrane region" description="Helical" evidence="2">
    <location>
        <begin position="6"/>
        <end position="26"/>
    </location>
</feature>
<dbReference type="Proteomes" id="UP000326354">
    <property type="component" value="Chromosome"/>
</dbReference>
<dbReference type="Pfam" id="PF12895">
    <property type="entry name" value="ANAPC3"/>
    <property type="match status" value="1"/>
</dbReference>
<dbReference type="Pfam" id="PF14559">
    <property type="entry name" value="TPR_19"/>
    <property type="match status" value="1"/>
</dbReference>
<dbReference type="Pfam" id="PF13432">
    <property type="entry name" value="TPR_16"/>
    <property type="match status" value="2"/>
</dbReference>
<feature type="repeat" description="TPR" evidence="1">
    <location>
        <begin position="307"/>
        <end position="340"/>
    </location>
</feature>
<sequence length="980" mass="113103">MTRKKIILSIVSLLLIAIAGLTINYFRPIKRIARHYDKGLLYVQRAQHQAAIREFKAALAIQPNLNIQLSLAKAYVSNENFDKAQQELENIIGTDKNFKFAYTTLAGLFLQQQQYANGLEVVNRFLEVKSDSVPILNLKARILLAQKKPNLAKEALLKAKKLDPKQDETHSNLATAEWQAENKNAAIQVLEEYINAFPKNVSLRLQLASYYFNIQDQLKAIENFKILQDNGKKIPGEYLGTYVMSLVQSGDIDRAYKIANKFLEKNKRSPQKFLMTYVRGVAHLSQKKYNAANKDLLWVTAAQPDFALGRYYMGLTYLLQKNYLLASEELQKAIDLDPKATAIHNVIIQSYAAEDKLDECLKICEEMLRNDRNNIVVLNMKARILMLMGETEKAQQLYAAIAKASPNSARSEMQLAIVDLRNKKENKAIYRLKAAMKKNPNDPTIPLFLAQIYFAKNNLLPALKYLNQSIDSGKQKTPASRRMLARIRLAQRYYDLAAEEYESLLQDYPRNDVYCLRLASIYFQQGKIDKVTEFLQSKNKTPQTHPAYTQLYAQIYLQQKRYDDAIKLIDASDNANLKILKGNILSFLKKYPQAVEAYQEAKDLNDQLNVENYIGFCYYYQKDWAKAIDHFEAFVEKSPNNVMRTFIAILFAYSKDLTSTKKILNNVLKENKDNILANLVLANTFLMEGEQQKATEQLKQISTERTFIREQFAKLISDCAAKNTHFLPLIDGIIFERIASRDQAIARYEEIMRELDSHYLVEYYYSIYLYRVAKTEDVINRLQKLIATGNLSEEAYSILAGVYLREQKTQKAQEVYSKILKINPKNSDALIKMGMIHELNKKYPQAVSFYKKLIDIPNNNSKIIALNNLAYIYATKQQDSKKAISYAKQAYDLAQSSWEIADTLGYIYYTAGKYPLALKYLQYSSQLYPKSSEVQFHLAQTYFKMRNKTKCKYHLNRAFKVNNRFTSRKQAEQMRKKLGF</sequence>
<keyword evidence="2" id="KW-0472">Membrane</keyword>
<protein>
    <submittedName>
        <fullName evidence="3">Lipoprotein</fullName>
    </submittedName>
</protein>
<dbReference type="EMBL" id="AP019860">
    <property type="protein sequence ID" value="BBM85081.1"/>
    <property type="molecule type" value="Genomic_DNA"/>
</dbReference>
<feature type="repeat" description="TPR" evidence="1">
    <location>
        <begin position="608"/>
        <end position="641"/>
    </location>
</feature>
<dbReference type="KEGG" id="uam:UABAM_03444"/>
<organism evidence="3 4">
    <name type="scientific">Uabimicrobium amorphum</name>
    <dbReference type="NCBI Taxonomy" id="2596890"/>
    <lineage>
        <taxon>Bacteria</taxon>
        <taxon>Pseudomonadati</taxon>
        <taxon>Planctomycetota</taxon>
        <taxon>Candidatus Uabimicrobiia</taxon>
        <taxon>Candidatus Uabimicrobiales</taxon>
        <taxon>Candidatus Uabimicrobiaceae</taxon>
        <taxon>Candidatus Uabimicrobium</taxon>
    </lineage>
</organism>
<dbReference type="SMART" id="SM00671">
    <property type="entry name" value="SEL1"/>
    <property type="match status" value="5"/>
</dbReference>
<keyword evidence="2" id="KW-1133">Transmembrane helix</keyword>
<dbReference type="InterPro" id="IPR002885">
    <property type="entry name" value="PPR_rpt"/>
</dbReference>
<keyword evidence="2" id="KW-0812">Transmembrane</keyword>
<dbReference type="Gene3D" id="1.25.40.10">
    <property type="entry name" value="Tetratricopeptide repeat domain"/>
    <property type="match status" value="4"/>
</dbReference>
<evidence type="ECO:0000313" key="4">
    <source>
        <dbReference type="Proteomes" id="UP000326354"/>
    </source>
</evidence>